<dbReference type="RefSeq" id="WP_007545613.1">
    <property type="nucleotide sequence ID" value="NZ_ABZS01000012.1"/>
</dbReference>
<dbReference type="AlphaFoldDB" id="C4FI15"/>
<keyword evidence="2" id="KW-1185">Reference proteome</keyword>
<sequence length="121" mass="14142">IIGNYRYAIFFYLRAFAENQSDYELKYKVATLYYKLGQIPLAIQSAKDALSIKEDYMPAIEFLISLYNSGYEIDGLENILKKALEKYPNDKNIILTLAKIYQKNNNTTEYQKLMEKLQSSK</sequence>
<accession>C4FI15</accession>
<reference evidence="1 2" key="1">
    <citation type="submission" date="2009-04" db="EMBL/GenBank/DDBJ databases">
        <authorList>
            <person name="Reysenbach A.-L."/>
            <person name="Heidelberg J.F."/>
            <person name="Nelson W.C."/>
        </authorList>
    </citation>
    <scope>NUCLEOTIDE SEQUENCE [LARGE SCALE GENOMIC DNA]</scope>
    <source>
        <strain evidence="1 2">SS-5</strain>
    </source>
</reference>
<comment type="caution">
    <text evidence="1">The sequence shown here is derived from an EMBL/GenBank/DDBJ whole genome shotgun (WGS) entry which is preliminary data.</text>
</comment>
<dbReference type="Gene3D" id="1.25.40.10">
    <property type="entry name" value="Tetratricopeptide repeat domain"/>
    <property type="match status" value="2"/>
</dbReference>
<feature type="non-terminal residue" evidence="1">
    <location>
        <position position="1"/>
    </location>
</feature>
<dbReference type="Proteomes" id="UP000005540">
    <property type="component" value="Unassembled WGS sequence"/>
</dbReference>
<organism evidence="1 2">
    <name type="scientific">Sulfurihydrogenibium yellowstonense SS-5</name>
    <dbReference type="NCBI Taxonomy" id="432331"/>
    <lineage>
        <taxon>Bacteria</taxon>
        <taxon>Pseudomonadati</taxon>
        <taxon>Aquificota</taxon>
        <taxon>Aquificia</taxon>
        <taxon>Aquificales</taxon>
        <taxon>Hydrogenothermaceae</taxon>
        <taxon>Sulfurihydrogenibium</taxon>
    </lineage>
</organism>
<evidence type="ECO:0000313" key="2">
    <source>
        <dbReference type="Proteomes" id="UP000005540"/>
    </source>
</evidence>
<protein>
    <submittedName>
        <fullName evidence="1">Putative tetratricopeptide TPR_2 repeat protein</fullName>
    </submittedName>
</protein>
<dbReference type="SUPFAM" id="SSF48452">
    <property type="entry name" value="TPR-like"/>
    <property type="match status" value="1"/>
</dbReference>
<dbReference type="InterPro" id="IPR011990">
    <property type="entry name" value="TPR-like_helical_dom_sf"/>
</dbReference>
<evidence type="ECO:0000313" key="1">
    <source>
        <dbReference type="EMBL" id="EEP61268.1"/>
    </source>
</evidence>
<proteinExistence type="predicted"/>
<gene>
    <name evidence="1" type="ORF">SULYE_0199</name>
</gene>
<name>C4FI15_9AQUI</name>
<dbReference type="EMBL" id="ABZS01000012">
    <property type="protein sequence ID" value="EEP61268.1"/>
    <property type="molecule type" value="Genomic_DNA"/>
</dbReference>